<dbReference type="Gene3D" id="3.20.20.80">
    <property type="entry name" value="Glycosidases"/>
    <property type="match status" value="1"/>
</dbReference>
<dbReference type="Proteomes" id="UP000593575">
    <property type="component" value="Unassembled WGS sequence"/>
</dbReference>
<proteinExistence type="inferred from homology"/>
<dbReference type="PANTHER" id="PTHR10353">
    <property type="entry name" value="GLYCOSYL HYDROLASE"/>
    <property type="match status" value="1"/>
</dbReference>
<dbReference type="GO" id="GO:0008422">
    <property type="term" value="F:beta-glucosidase activity"/>
    <property type="evidence" value="ECO:0007669"/>
    <property type="project" value="TreeGrafter"/>
</dbReference>
<name>A0A7J9IQY4_9ROSI</name>
<dbReference type="SUPFAM" id="SSF51445">
    <property type="entry name" value="(Trans)glycosidases"/>
    <property type="match status" value="1"/>
</dbReference>
<dbReference type="AlphaFoldDB" id="A0A7J9IQY4"/>
<dbReference type="Pfam" id="PF00232">
    <property type="entry name" value="Glyco_hydro_1"/>
    <property type="match status" value="1"/>
</dbReference>
<dbReference type="GO" id="GO:0005975">
    <property type="term" value="P:carbohydrate metabolic process"/>
    <property type="evidence" value="ECO:0007669"/>
    <property type="project" value="InterPro"/>
</dbReference>
<comment type="caution">
    <text evidence="3">The sequence shown here is derived from an EMBL/GenBank/DDBJ whole genome shotgun (WGS) entry which is preliminary data.</text>
</comment>
<evidence type="ECO:0000256" key="2">
    <source>
        <dbReference type="RuleBase" id="RU003690"/>
    </source>
</evidence>
<comment type="similarity">
    <text evidence="1 2">Belongs to the glycosyl hydrolase 1 family.</text>
</comment>
<dbReference type="EMBL" id="JABFAE010000002">
    <property type="protein sequence ID" value="MBA0824208.1"/>
    <property type="molecule type" value="Genomic_DNA"/>
</dbReference>
<reference evidence="3 4" key="1">
    <citation type="journal article" date="2019" name="Genome Biol. Evol.">
        <title>Insights into the evolution of the New World diploid cottons (Gossypium, subgenus Houzingenia) based on genome sequencing.</title>
        <authorList>
            <person name="Grover C.E."/>
            <person name="Arick M.A. 2nd"/>
            <person name="Thrash A."/>
            <person name="Conover J.L."/>
            <person name="Sanders W.S."/>
            <person name="Peterson D.G."/>
            <person name="Frelichowski J.E."/>
            <person name="Scheffler J.A."/>
            <person name="Scheffler B.E."/>
            <person name="Wendel J.F."/>
        </authorList>
    </citation>
    <scope>NUCLEOTIDE SEQUENCE [LARGE SCALE GENOMIC DNA]</scope>
    <source>
        <strain evidence="3">6</strain>
        <tissue evidence="3">Leaf</tissue>
    </source>
</reference>
<gene>
    <name evidence="3" type="ORF">Goarm_020889</name>
</gene>
<dbReference type="InterPro" id="IPR017853">
    <property type="entry name" value="GH"/>
</dbReference>
<sequence>MTFNEPRVVAALGFDNGINPPNRCSKQFGNCTDGNSATEPYIAVHPWILSHAEAVKRYRKKYQVLAPSSLWKISKNNAKNCERKAPEIHQK</sequence>
<protein>
    <submittedName>
        <fullName evidence="3">Uncharacterized protein</fullName>
    </submittedName>
</protein>
<dbReference type="PANTHER" id="PTHR10353:SF196">
    <property type="entry name" value="BETA-GLUCOSIDASE"/>
    <property type="match status" value="1"/>
</dbReference>
<organism evidence="3 4">
    <name type="scientific">Gossypium armourianum</name>
    <dbReference type="NCBI Taxonomy" id="34283"/>
    <lineage>
        <taxon>Eukaryota</taxon>
        <taxon>Viridiplantae</taxon>
        <taxon>Streptophyta</taxon>
        <taxon>Embryophyta</taxon>
        <taxon>Tracheophyta</taxon>
        <taxon>Spermatophyta</taxon>
        <taxon>Magnoliopsida</taxon>
        <taxon>eudicotyledons</taxon>
        <taxon>Gunneridae</taxon>
        <taxon>Pentapetalae</taxon>
        <taxon>rosids</taxon>
        <taxon>malvids</taxon>
        <taxon>Malvales</taxon>
        <taxon>Malvaceae</taxon>
        <taxon>Malvoideae</taxon>
        <taxon>Gossypium</taxon>
    </lineage>
</organism>
<dbReference type="InterPro" id="IPR001360">
    <property type="entry name" value="Glyco_hydro_1"/>
</dbReference>
<evidence type="ECO:0000313" key="4">
    <source>
        <dbReference type="Proteomes" id="UP000593575"/>
    </source>
</evidence>
<keyword evidence="4" id="KW-1185">Reference proteome</keyword>
<evidence type="ECO:0000256" key="1">
    <source>
        <dbReference type="ARBA" id="ARBA00010838"/>
    </source>
</evidence>
<accession>A0A7J9IQY4</accession>
<evidence type="ECO:0000313" key="3">
    <source>
        <dbReference type="EMBL" id="MBA0824208.1"/>
    </source>
</evidence>